<keyword evidence="3" id="KW-1185">Reference proteome</keyword>
<feature type="compositionally biased region" description="Basic and acidic residues" evidence="1">
    <location>
        <begin position="195"/>
        <end position="213"/>
    </location>
</feature>
<dbReference type="RefSeq" id="XP_002769429.1">
    <property type="nucleotide sequence ID" value="XM_002769383.1"/>
</dbReference>
<proteinExistence type="predicted"/>
<feature type="compositionally biased region" description="Low complexity" evidence="1">
    <location>
        <begin position="344"/>
        <end position="361"/>
    </location>
</feature>
<feature type="region of interest" description="Disordered" evidence="1">
    <location>
        <begin position="315"/>
        <end position="418"/>
    </location>
</feature>
<evidence type="ECO:0000313" key="2">
    <source>
        <dbReference type="EMBL" id="EER02147.1"/>
    </source>
</evidence>
<dbReference type="GeneID" id="9054958"/>
<gene>
    <name evidence="2" type="ORF">Pmar_PMAR028526</name>
</gene>
<dbReference type="Proteomes" id="UP000007800">
    <property type="component" value="Unassembled WGS sequence"/>
</dbReference>
<feature type="region of interest" description="Disordered" evidence="1">
    <location>
        <begin position="173"/>
        <end position="213"/>
    </location>
</feature>
<dbReference type="EMBL" id="GG683442">
    <property type="protein sequence ID" value="EER02147.1"/>
    <property type="molecule type" value="Genomic_DNA"/>
</dbReference>
<feature type="compositionally biased region" description="Polar residues" evidence="1">
    <location>
        <begin position="315"/>
        <end position="333"/>
    </location>
</feature>
<evidence type="ECO:0000256" key="1">
    <source>
        <dbReference type="SAM" id="MobiDB-lite"/>
    </source>
</evidence>
<name>C5LMD5_PERM5</name>
<evidence type="ECO:0000313" key="3">
    <source>
        <dbReference type="Proteomes" id="UP000007800"/>
    </source>
</evidence>
<protein>
    <submittedName>
        <fullName evidence="2">Uncharacterized protein</fullName>
    </submittedName>
</protein>
<dbReference type="AlphaFoldDB" id="C5LMD5"/>
<organism evidence="3">
    <name type="scientific">Perkinsus marinus (strain ATCC 50983 / TXsc)</name>
    <dbReference type="NCBI Taxonomy" id="423536"/>
    <lineage>
        <taxon>Eukaryota</taxon>
        <taxon>Sar</taxon>
        <taxon>Alveolata</taxon>
        <taxon>Perkinsozoa</taxon>
        <taxon>Perkinsea</taxon>
        <taxon>Perkinsida</taxon>
        <taxon>Perkinsidae</taxon>
        <taxon>Perkinsus</taxon>
    </lineage>
</organism>
<feature type="compositionally biased region" description="Polar residues" evidence="1">
    <location>
        <begin position="394"/>
        <end position="405"/>
    </location>
</feature>
<feature type="compositionally biased region" description="Pro residues" evidence="1">
    <location>
        <begin position="334"/>
        <end position="343"/>
    </location>
</feature>
<reference evidence="2 3" key="1">
    <citation type="submission" date="2008-07" db="EMBL/GenBank/DDBJ databases">
        <authorList>
            <person name="El-Sayed N."/>
            <person name="Caler E."/>
            <person name="Inman J."/>
            <person name="Amedeo P."/>
            <person name="Hass B."/>
            <person name="Wortman J."/>
        </authorList>
    </citation>
    <scope>NUCLEOTIDE SEQUENCE [LARGE SCALE GENOMIC DNA]</scope>
    <source>
        <strain evidence="3">ATCC 50983 / TXsc</strain>
    </source>
</reference>
<dbReference type="InParanoid" id="C5LMD5"/>
<feature type="compositionally biased region" description="Basic residues" evidence="1">
    <location>
        <begin position="17"/>
        <end position="31"/>
    </location>
</feature>
<sequence>MFGETTVIRGDSFQPTKTRKQKLLDKRKRRQMTSEAAVGPEKTQQRNDAPLESEKEHSTKPTAVDPVHDVASSTTPSVDDALKATSRPLATAEGHPQRTVTKSVSPGRAPTTTVSAPKMVLPTPCIGGGAKHVGKAHGTPSTPPRVHRSKPSPPVGEVWPNVWDNARIAPPYYRIPEKHAPPVTSKEIETPSTGRADEERVASDRSPEVGKEEELVIPVKEEEEDVVAATTHSSSMVTSTVDILLEEIVESGRSLPTVAPPTIPPPPPPVVAPSNVSTVQAGTSPISDSEWGKTMLLINASVQTESPITPNIKQRTTETQTDEVLTMESSTDTPPNPFMPPLLQPGLSSSLTPSGSGSTPTMEGGLSSLLPDFPSIAGPPPGLSGRADAAGFPSSMSVQAGTSLTPPGAAAGAGGGVGYYDPMRVYTTMLSLQQQLQQQQPTAPSVAQQQLQQQQPNFWAATNTPPSSGTLIGGPPLAPGTTRNGQPQPQDQRMLDRAGRSPVQQQQSSNTESAATGISAHHAYRGSSRYDANRSGGVAYQQYEQGPPPSQGDPSYPLEQHYYRRQGGKYRTGRDASGRY</sequence>
<feature type="compositionally biased region" description="Polar residues" evidence="1">
    <location>
        <begin position="98"/>
        <end position="115"/>
    </location>
</feature>
<feature type="compositionally biased region" description="Polar residues" evidence="1">
    <location>
        <begin position="481"/>
        <end position="491"/>
    </location>
</feature>
<feature type="compositionally biased region" description="Polar residues" evidence="1">
    <location>
        <begin position="502"/>
        <end position="516"/>
    </location>
</feature>
<feature type="compositionally biased region" description="Polar residues" evidence="1">
    <location>
        <begin position="456"/>
        <end position="470"/>
    </location>
</feature>
<feature type="region of interest" description="Disordered" evidence="1">
    <location>
        <begin position="433"/>
        <end position="580"/>
    </location>
</feature>
<feature type="region of interest" description="Disordered" evidence="1">
    <location>
        <begin position="1"/>
        <end position="160"/>
    </location>
</feature>
<accession>C5LMD5</accession>